<sequence length="87" mass="9085">MSAKSKGTTSSSATSSSVSSPAEGPPAASKAKVKEQIKIIVDDLELVLGDLKDVAKELKEASSCECYLMRFGSEVATLTIKLPKVPV</sequence>
<dbReference type="EMBL" id="CM037620">
    <property type="protein sequence ID" value="KAH7994943.1"/>
    <property type="molecule type" value="Genomic_DNA"/>
</dbReference>
<comment type="caution">
    <text evidence="1">The sequence shown here is derived from an EMBL/GenBank/DDBJ whole genome shotgun (WGS) entry which is preliminary data.</text>
</comment>
<evidence type="ECO:0000313" key="2">
    <source>
        <dbReference type="Proteomes" id="UP000827872"/>
    </source>
</evidence>
<reference evidence="1" key="1">
    <citation type="submission" date="2021-08" db="EMBL/GenBank/DDBJ databases">
        <title>The first chromosome-level gecko genome reveals the dynamic sex chromosomes of Neotropical dwarf geckos (Sphaerodactylidae: Sphaerodactylus).</title>
        <authorList>
            <person name="Pinto B.J."/>
            <person name="Keating S.E."/>
            <person name="Gamble T."/>
        </authorList>
    </citation>
    <scope>NUCLEOTIDE SEQUENCE</scope>
    <source>
        <strain evidence="1">TG3544</strain>
    </source>
</reference>
<accession>A0ACB8ER06</accession>
<keyword evidence="2" id="KW-1185">Reference proteome</keyword>
<gene>
    <name evidence="1" type="ORF">K3G42_019075</name>
</gene>
<dbReference type="Proteomes" id="UP000827872">
    <property type="component" value="Linkage Group LG07"/>
</dbReference>
<name>A0ACB8ER06_9SAUR</name>
<proteinExistence type="predicted"/>
<evidence type="ECO:0000313" key="1">
    <source>
        <dbReference type="EMBL" id="KAH7994943.1"/>
    </source>
</evidence>
<organism evidence="1 2">
    <name type="scientific">Sphaerodactylus townsendi</name>
    <dbReference type="NCBI Taxonomy" id="933632"/>
    <lineage>
        <taxon>Eukaryota</taxon>
        <taxon>Metazoa</taxon>
        <taxon>Chordata</taxon>
        <taxon>Craniata</taxon>
        <taxon>Vertebrata</taxon>
        <taxon>Euteleostomi</taxon>
        <taxon>Lepidosauria</taxon>
        <taxon>Squamata</taxon>
        <taxon>Bifurcata</taxon>
        <taxon>Gekkota</taxon>
        <taxon>Sphaerodactylidae</taxon>
        <taxon>Sphaerodactylus</taxon>
    </lineage>
</organism>
<protein>
    <submittedName>
        <fullName evidence="1">Uncharacterized protein</fullName>
    </submittedName>
</protein>